<evidence type="ECO:0000313" key="1">
    <source>
        <dbReference type="EMBL" id="KAI4859648.1"/>
    </source>
</evidence>
<proteinExistence type="predicted"/>
<organism evidence="1 2">
    <name type="scientific">Hypoxylon rubiginosum</name>
    <dbReference type="NCBI Taxonomy" id="110542"/>
    <lineage>
        <taxon>Eukaryota</taxon>
        <taxon>Fungi</taxon>
        <taxon>Dikarya</taxon>
        <taxon>Ascomycota</taxon>
        <taxon>Pezizomycotina</taxon>
        <taxon>Sordariomycetes</taxon>
        <taxon>Xylariomycetidae</taxon>
        <taxon>Xylariales</taxon>
        <taxon>Hypoxylaceae</taxon>
        <taxon>Hypoxylon</taxon>
    </lineage>
</organism>
<comment type="caution">
    <text evidence="1">The sequence shown here is derived from an EMBL/GenBank/DDBJ whole genome shotgun (WGS) entry which is preliminary data.</text>
</comment>
<evidence type="ECO:0000313" key="2">
    <source>
        <dbReference type="Proteomes" id="UP001497700"/>
    </source>
</evidence>
<gene>
    <name evidence="1" type="ORF">F4820DRAFT_439108</name>
</gene>
<reference evidence="1 2" key="1">
    <citation type="journal article" date="2022" name="New Phytol.">
        <title>Ecological generalism drives hyperdiversity of secondary metabolite gene clusters in xylarialean endophytes.</title>
        <authorList>
            <person name="Franco M.E.E."/>
            <person name="Wisecaver J.H."/>
            <person name="Arnold A.E."/>
            <person name="Ju Y.M."/>
            <person name="Slot J.C."/>
            <person name="Ahrendt S."/>
            <person name="Moore L.P."/>
            <person name="Eastman K.E."/>
            <person name="Scott K."/>
            <person name="Konkel Z."/>
            <person name="Mondo S.J."/>
            <person name="Kuo A."/>
            <person name="Hayes R.D."/>
            <person name="Haridas S."/>
            <person name="Andreopoulos B."/>
            <person name="Riley R."/>
            <person name="LaButti K."/>
            <person name="Pangilinan J."/>
            <person name="Lipzen A."/>
            <person name="Amirebrahimi M."/>
            <person name="Yan J."/>
            <person name="Adam C."/>
            <person name="Keymanesh K."/>
            <person name="Ng V."/>
            <person name="Louie K."/>
            <person name="Northen T."/>
            <person name="Drula E."/>
            <person name="Henrissat B."/>
            <person name="Hsieh H.M."/>
            <person name="Youens-Clark K."/>
            <person name="Lutzoni F."/>
            <person name="Miadlikowska J."/>
            <person name="Eastwood D.C."/>
            <person name="Hamelin R.C."/>
            <person name="Grigoriev I.V."/>
            <person name="U'Ren J.M."/>
        </authorList>
    </citation>
    <scope>NUCLEOTIDE SEQUENCE [LARGE SCALE GENOMIC DNA]</scope>
    <source>
        <strain evidence="1 2">CBS 119005</strain>
    </source>
</reference>
<protein>
    <submittedName>
        <fullName evidence="1">Uncharacterized protein</fullName>
    </submittedName>
</protein>
<dbReference type="Proteomes" id="UP001497700">
    <property type="component" value="Unassembled WGS sequence"/>
</dbReference>
<sequence>MMRDLSSSVLIYLGDSVVTVNDCEAFLRRISDFHLPTFDDGPHVLVHGDLHPSNIIINEQQVEW</sequence>
<name>A0ACB9YL28_9PEZI</name>
<dbReference type="EMBL" id="MU393620">
    <property type="protein sequence ID" value="KAI4859648.1"/>
    <property type="molecule type" value="Genomic_DNA"/>
</dbReference>
<keyword evidence="2" id="KW-1185">Reference proteome</keyword>
<accession>A0ACB9YL28</accession>